<protein>
    <submittedName>
        <fullName evidence="1">Uncharacterized protein</fullName>
    </submittedName>
</protein>
<dbReference type="EMBL" id="JAHRIO010042023">
    <property type="protein sequence ID" value="MEQ2172452.1"/>
    <property type="molecule type" value="Genomic_DNA"/>
</dbReference>
<gene>
    <name evidence="1" type="ORF">GOODEAATRI_021201</name>
</gene>
<evidence type="ECO:0000313" key="1">
    <source>
        <dbReference type="EMBL" id="MEQ2172452.1"/>
    </source>
</evidence>
<sequence>MELRQIGESKPEMYSAAAAASWPPVSGTASRIVIQERGGVWGLSLTKMHGMRWKVNSNLKTKERRNMKGDGCLDCNKNTEMTCRSSLSPELRWSCCLCPGGPKGVSLRPS</sequence>
<accession>A0ABV0NQF5</accession>
<keyword evidence="2" id="KW-1185">Reference proteome</keyword>
<proteinExistence type="predicted"/>
<dbReference type="Proteomes" id="UP001476798">
    <property type="component" value="Unassembled WGS sequence"/>
</dbReference>
<comment type="caution">
    <text evidence="1">The sequence shown here is derived from an EMBL/GenBank/DDBJ whole genome shotgun (WGS) entry which is preliminary data.</text>
</comment>
<name>A0ABV0NQF5_9TELE</name>
<reference evidence="1 2" key="1">
    <citation type="submission" date="2021-06" db="EMBL/GenBank/DDBJ databases">
        <authorList>
            <person name="Palmer J.M."/>
        </authorList>
    </citation>
    <scope>NUCLEOTIDE SEQUENCE [LARGE SCALE GENOMIC DNA]</scope>
    <source>
        <strain evidence="1 2">GA_2019</strain>
        <tissue evidence="1">Muscle</tissue>
    </source>
</reference>
<evidence type="ECO:0000313" key="2">
    <source>
        <dbReference type="Proteomes" id="UP001476798"/>
    </source>
</evidence>
<organism evidence="1 2">
    <name type="scientific">Goodea atripinnis</name>
    <dbReference type="NCBI Taxonomy" id="208336"/>
    <lineage>
        <taxon>Eukaryota</taxon>
        <taxon>Metazoa</taxon>
        <taxon>Chordata</taxon>
        <taxon>Craniata</taxon>
        <taxon>Vertebrata</taxon>
        <taxon>Euteleostomi</taxon>
        <taxon>Actinopterygii</taxon>
        <taxon>Neopterygii</taxon>
        <taxon>Teleostei</taxon>
        <taxon>Neoteleostei</taxon>
        <taxon>Acanthomorphata</taxon>
        <taxon>Ovalentaria</taxon>
        <taxon>Atherinomorphae</taxon>
        <taxon>Cyprinodontiformes</taxon>
        <taxon>Goodeidae</taxon>
        <taxon>Goodea</taxon>
    </lineage>
</organism>